<name>A0A1W2HA15_9BACT</name>
<keyword evidence="4" id="KW-1185">Reference proteome</keyword>
<keyword evidence="2" id="KW-0732">Signal</keyword>
<evidence type="ECO:0000313" key="4">
    <source>
        <dbReference type="Proteomes" id="UP000192333"/>
    </source>
</evidence>
<dbReference type="OrthoDB" id="816745at2"/>
<keyword evidence="1" id="KW-0175">Coiled coil</keyword>
<dbReference type="Proteomes" id="UP000192333">
    <property type="component" value="Chromosome I"/>
</dbReference>
<sequence>MKIKTIYFFILVCMFWTEAQAQKLPTLPSKSGLTAGIPKLPAKPEIPYLEELRQIQSLKRSYDSLRKEMRKIKEITADSTQRDSLFTLAKDRSKQVLEQESKTLESLIASDDIPGEEISNAAKSTLERVNESKARIADIKDVDELESLVDLNNENLKALTNEWLMPKVEAELTEVMKEGFDPTNVKLRDFYGKDALEELTKKGLPSEIPFEQAKELAKEKAGHISNEYIQKAGKDFSKLQIDSLGNIKTIPPELKNKKKAFFEPNELKGAPVVQRIGTMLWYDPLTSFGDGLLLDFGLAYSFSQQVSLLGGVTWKKLFDDEETLRREGIGGFTGLRLTKGNWFAQGTVNRNRVTISHPAGYESLDFAGKAWASSFALGRTIPMGKTIRSVVIGSIDPFFDKQTSLYKNRFQLKIGFEIGSFNKIKKEVKELIPADGLEEKGNEKVQYYLKDIGK</sequence>
<organism evidence="3 4">
    <name type="scientific">Aquiflexum balticum DSM 16537</name>
    <dbReference type="NCBI Taxonomy" id="758820"/>
    <lineage>
        <taxon>Bacteria</taxon>
        <taxon>Pseudomonadati</taxon>
        <taxon>Bacteroidota</taxon>
        <taxon>Cytophagia</taxon>
        <taxon>Cytophagales</taxon>
        <taxon>Cyclobacteriaceae</taxon>
        <taxon>Aquiflexum</taxon>
    </lineage>
</organism>
<dbReference type="RefSeq" id="WP_157370252.1">
    <property type="nucleotide sequence ID" value="NZ_LT838813.1"/>
</dbReference>
<reference evidence="4" key="1">
    <citation type="submission" date="2017-04" db="EMBL/GenBank/DDBJ databases">
        <authorList>
            <person name="Varghese N."/>
            <person name="Submissions S."/>
        </authorList>
    </citation>
    <scope>NUCLEOTIDE SEQUENCE [LARGE SCALE GENOMIC DNA]</scope>
    <source>
        <strain evidence="4">DSM 16537</strain>
    </source>
</reference>
<feature type="chain" id="PRO_5012529232" evidence="2">
    <location>
        <begin position="22"/>
        <end position="454"/>
    </location>
</feature>
<dbReference type="EMBL" id="LT838813">
    <property type="protein sequence ID" value="SMD45740.1"/>
    <property type="molecule type" value="Genomic_DNA"/>
</dbReference>
<gene>
    <name evidence="3" type="ORF">SAMN00777080_4404</name>
</gene>
<protein>
    <submittedName>
        <fullName evidence="3">Uncharacterized protein</fullName>
    </submittedName>
</protein>
<evidence type="ECO:0000256" key="2">
    <source>
        <dbReference type="SAM" id="SignalP"/>
    </source>
</evidence>
<proteinExistence type="predicted"/>
<accession>A0A1W2HA15</accession>
<evidence type="ECO:0000256" key="1">
    <source>
        <dbReference type="SAM" id="Coils"/>
    </source>
</evidence>
<feature type="signal peptide" evidence="2">
    <location>
        <begin position="1"/>
        <end position="21"/>
    </location>
</feature>
<feature type="coiled-coil region" evidence="1">
    <location>
        <begin position="48"/>
        <end position="75"/>
    </location>
</feature>
<evidence type="ECO:0000313" key="3">
    <source>
        <dbReference type="EMBL" id="SMD45740.1"/>
    </source>
</evidence>
<dbReference type="AlphaFoldDB" id="A0A1W2HA15"/>